<dbReference type="PANTHER" id="PTHR34135">
    <property type="entry name" value="LYSOZYME"/>
    <property type="match status" value="1"/>
</dbReference>
<gene>
    <name evidence="4" type="ORF">EV191_1011065</name>
</gene>
<dbReference type="GO" id="GO:0016052">
    <property type="term" value="P:carbohydrate catabolic process"/>
    <property type="evidence" value="ECO:0007669"/>
    <property type="project" value="TreeGrafter"/>
</dbReference>
<protein>
    <submittedName>
        <fullName evidence="4">Glycosyl hydrolase family 25</fullName>
    </submittedName>
</protein>
<accession>A0A4R2R3H2</accession>
<proteinExistence type="inferred from homology"/>
<dbReference type="RefSeq" id="WP_132875631.1">
    <property type="nucleotide sequence ID" value="NZ_SLXQ01000001.1"/>
</dbReference>
<dbReference type="AlphaFoldDB" id="A0A4R2R3H2"/>
<dbReference type="InterPro" id="IPR018077">
    <property type="entry name" value="Glyco_hydro_fam25_subgr"/>
</dbReference>
<dbReference type="PROSITE" id="PS51904">
    <property type="entry name" value="GLYCOSYL_HYDROL_F25_2"/>
    <property type="match status" value="1"/>
</dbReference>
<evidence type="ECO:0000313" key="4">
    <source>
        <dbReference type="EMBL" id="TCP57113.1"/>
    </source>
</evidence>
<comment type="similarity">
    <text evidence="1">Belongs to the glycosyl hydrolase 25 family.</text>
</comment>
<evidence type="ECO:0000313" key="5">
    <source>
        <dbReference type="Proteomes" id="UP000294911"/>
    </source>
</evidence>
<dbReference type="SMART" id="SM00641">
    <property type="entry name" value="Glyco_25"/>
    <property type="match status" value="1"/>
</dbReference>
<dbReference type="SUPFAM" id="SSF51445">
    <property type="entry name" value="(Trans)glycosidases"/>
    <property type="match status" value="1"/>
</dbReference>
<dbReference type="OrthoDB" id="3698205at2"/>
<dbReference type="Proteomes" id="UP000294911">
    <property type="component" value="Unassembled WGS sequence"/>
</dbReference>
<dbReference type="Gene3D" id="3.20.20.80">
    <property type="entry name" value="Glycosidases"/>
    <property type="match status" value="1"/>
</dbReference>
<dbReference type="Pfam" id="PF01183">
    <property type="entry name" value="Glyco_hydro_25"/>
    <property type="match status" value="1"/>
</dbReference>
<dbReference type="GO" id="GO:0003796">
    <property type="term" value="F:lysozyme activity"/>
    <property type="evidence" value="ECO:0007669"/>
    <property type="project" value="InterPro"/>
</dbReference>
<keyword evidence="5" id="KW-1185">Reference proteome</keyword>
<keyword evidence="3" id="KW-0326">Glycosidase</keyword>
<organism evidence="4 5">
    <name type="scientific">Tamaricihabitans halophyticus</name>
    <dbReference type="NCBI Taxonomy" id="1262583"/>
    <lineage>
        <taxon>Bacteria</taxon>
        <taxon>Bacillati</taxon>
        <taxon>Actinomycetota</taxon>
        <taxon>Actinomycetes</taxon>
        <taxon>Pseudonocardiales</taxon>
        <taxon>Pseudonocardiaceae</taxon>
        <taxon>Tamaricihabitans</taxon>
    </lineage>
</organism>
<dbReference type="PANTHER" id="PTHR34135:SF2">
    <property type="entry name" value="LYSOZYME"/>
    <property type="match status" value="1"/>
</dbReference>
<evidence type="ECO:0000256" key="3">
    <source>
        <dbReference type="ARBA" id="ARBA00023295"/>
    </source>
</evidence>
<name>A0A4R2R3H2_9PSEU</name>
<reference evidence="4 5" key="1">
    <citation type="submission" date="2019-03" db="EMBL/GenBank/DDBJ databases">
        <title>Genomic Encyclopedia of Type Strains, Phase IV (KMG-IV): sequencing the most valuable type-strain genomes for metagenomic binning, comparative biology and taxonomic classification.</title>
        <authorList>
            <person name="Goeker M."/>
        </authorList>
    </citation>
    <scope>NUCLEOTIDE SEQUENCE [LARGE SCALE GENOMIC DNA]</scope>
    <source>
        <strain evidence="4 5">DSM 45765</strain>
    </source>
</reference>
<comment type="caution">
    <text evidence="4">The sequence shown here is derived from an EMBL/GenBank/DDBJ whole genome shotgun (WGS) entry which is preliminary data.</text>
</comment>
<dbReference type="CDD" id="cd00599">
    <property type="entry name" value="GH25_muramidase"/>
    <property type="match status" value="1"/>
</dbReference>
<dbReference type="InterPro" id="IPR017853">
    <property type="entry name" value="GH"/>
</dbReference>
<dbReference type="EMBL" id="SLXQ01000001">
    <property type="protein sequence ID" value="TCP57113.1"/>
    <property type="molecule type" value="Genomic_DNA"/>
</dbReference>
<sequence length="202" mass="22074">MTDYGIDVSHWNAVDDWNAVRGNNITYSIAKVTESTEHVDSAVGSHVNGARGAGIATGGYHFARPVDVAAQVAHFANNLNQHGLLNAGSIWPALDMEAEGFGDANAFIRDFRDQFRARTNTNGLLVYANLNWFQNILRPDEWADDGVLLWIARYNGDPGNPGWAHPRLAIHQHSSEGQVPGIPGPIDRNATVGEYTRGHFTS</sequence>
<evidence type="ECO:0000256" key="1">
    <source>
        <dbReference type="ARBA" id="ARBA00010646"/>
    </source>
</evidence>
<keyword evidence="2 4" id="KW-0378">Hydrolase</keyword>
<dbReference type="GO" id="GO:0016998">
    <property type="term" value="P:cell wall macromolecule catabolic process"/>
    <property type="evidence" value="ECO:0007669"/>
    <property type="project" value="InterPro"/>
</dbReference>
<evidence type="ECO:0000256" key="2">
    <source>
        <dbReference type="ARBA" id="ARBA00022801"/>
    </source>
</evidence>
<dbReference type="GO" id="GO:0009253">
    <property type="term" value="P:peptidoglycan catabolic process"/>
    <property type="evidence" value="ECO:0007669"/>
    <property type="project" value="InterPro"/>
</dbReference>
<dbReference type="InterPro" id="IPR002053">
    <property type="entry name" value="Glyco_hydro_25"/>
</dbReference>